<evidence type="ECO:0000313" key="2">
    <source>
        <dbReference type="EMBL" id="GIJ05510.1"/>
    </source>
</evidence>
<accession>A0A8J3YCL7</accession>
<protein>
    <recommendedName>
        <fullName evidence="4">Tat pathway signal sequence domain protein</fullName>
    </recommendedName>
</protein>
<dbReference type="AlphaFoldDB" id="A0A8J3YCL7"/>
<dbReference type="EMBL" id="BOOY01000034">
    <property type="protein sequence ID" value="GIJ05510.1"/>
    <property type="molecule type" value="Genomic_DNA"/>
</dbReference>
<keyword evidence="3" id="KW-1185">Reference proteome</keyword>
<gene>
    <name evidence="2" type="ORF">Sya03_48620</name>
</gene>
<feature type="signal peptide" evidence="1">
    <location>
        <begin position="1"/>
        <end position="24"/>
    </location>
</feature>
<comment type="caution">
    <text evidence="2">The sequence shown here is derived from an EMBL/GenBank/DDBJ whole genome shotgun (WGS) entry which is preliminary data.</text>
</comment>
<feature type="chain" id="PRO_5039006024" description="Tat pathway signal sequence domain protein" evidence="1">
    <location>
        <begin position="25"/>
        <end position="260"/>
    </location>
</feature>
<proteinExistence type="predicted"/>
<sequence>MSDRTTRRAALGAIAAAVGAPFLARDLAAAAEAPTTRAAVLRWSPVPGRDGLNAFEGVEDDRAGSHTAATHIYVSGDTYRFTMHTRDRDGGDRQRQEVRGMRANGSVLNWYSGETWQITYDMFIPATLRGTTSFTHIFQLKKPGTGTDPVATIGLRRSGSNEYMTLRPFTSGGEIGRVPLSSVWGSWISVDMTFRIGDNGSGRFRVTKNGAVLTDASRSGIDLWLGESIRPKWGIYRSLSDSAQLRDTYLQLRNLRSYRL</sequence>
<evidence type="ECO:0000256" key="1">
    <source>
        <dbReference type="SAM" id="SignalP"/>
    </source>
</evidence>
<evidence type="ECO:0008006" key="4">
    <source>
        <dbReference type="Google" id="ProtNLM"/>
    </source>
</evidence>
<dbReference type="Gene3D" id="2.60.120.200">
    <property type="match status" value="1"/>
</dbReference>
<dbReference type="RefSeq" id="WP_203940721.1">
    <property type="nucleotide sequence ID" value="NZ_BAAAGJ010000005.1"/>
</dbReference>
<dbReference type="Proteomes" id="UP000652013">
    <property type="component" value="Unassembled WGS sequence"/>
</dbReference>
<evidence type="ECO:0000313" key="3">
    <source>
        <dbReference type="Proteomes" id="UP000652013"/>
    </source>
</evidence>
<keyword evidence="1" id="KW-0732">Signal</keyword>
<dbReference type="InterPro" id="IPR006311">
    <property type="entry name" value="TAT_signal"/>
</dbReference>
<reference evidence="2" key="1">
    <citation type="submission" date="2021-01" db="EMBL/GenBank/DDBJ databases">
        <title>Whole genome shotgun sequence of Spirilliplanes yamanashiensis NBRC 15828.</title>
        <authorList>
            <person name="Komaki H."/>
            <person name="Tamura T."/>
        </authorList>
    </citation>
    <scope>NUCLEOTIDE SEQUENCE</scope>
    <source>
        <strain evidence="2">NBRC 15828</strain>
    </source>
</reference>
<organism evidence="2 3">
    <name type="scientific">Spirilliplanes yamanashiensis</name>
    <dbReference type="NCBI Taxonomy" id="42233"/>
    <lineage>
        <taxon>Bacteria</taxon>
        <taxon>Bacillati</taxon>
        <taxon>Actinomycetota</taxon>
        <taxon>Actinomycetes</taxon>
        <taxon>Micromonosporales</taxon>
        <taxon>Micromonosporaceae</taxon>
        <taxon>Spirilliplanes</taxon>
    </lineage>
</organism>
<name>A0A8J3YCL7_9ACTN</name>
<dbReference type="PROSITE" id="PS51318">
    <property type="entry name" value="TAT"/>
    <property type="match status" value="1"/>
</dbReference>